<evidence type="ECO:0000313" key="2">
    <source>
        <dbReference type="Proteomes" id="UP000046090"/>
    </source>
</evidence>
<proteinExistence type="predicted"/>
<sequence>MVAVLLHLSETGQIAQHHINAARADHKDVFIPPTICSKICLGRACR</sequence>
<accession>A0A0K2YCA3</accession>
<reference evidence="2" key="1">
    <citation type="submission" date="2014-12" db="EMBL/GenBank/DDBJ databases">
        <authorList>
            <person name="Smet A."/>
        </authorList>
    </citation>
    <scope>NUCLEOTIDE SEQUENCE [LARGE SCALE GENOMIC DNA]</scope>
</reference>
<organism evidence="1 2">
    <name type="scientific">Helicobacter heilmannii</name>
    <dbReference type="NCBI Taxonomy" id="35817"/>
    <lineage>
        <taxon>Bacteria</taxon>
        <taxon>Pseudomonadati</taxon>
        <taxon>Campylobacterota</taxon>
        <taxon>Epsilonproteobacteria</taxon>
        <taxon>Campylobacterales</taxon>
        <taxon>Helicobacteraceae</taxon>
        <taxon>Helicobacter</taxon>
    </lineage>
</organism>
<dbReference type="EMBL" id="CDMK01000002">
    <property type="protein sequence ID" value="CRI34610.1"/>
    <property type="molecule type" value="Genomic_DNA"/>
</dbReference>
<protein>
    <submittedName>
        <fullName evidence="1">Uncharacterized protein</fullName>
    </submittedName>
</protein>
<name>A0A0K2YCA3_HELHE</name>
<keyword evidence="2" id="KW-1185">Reference proteome</keyword>
<gene>
    <name evidence="1" type="ORF">HHE01_04110</name>
</gene>
<dbReference type="Proteomes" id="UP000046090">
    <property type="component" value="Unassembled WGS sequence"/>
</dbReference>
<evidence type="ECO:0000313" key="1">
    <source>
        <dbReference type="EMBL" id="CRI34610.1"/>
    </source>
</evidence>
<dbReference type="AlphaFoldDB" id="A0A0K2YCA3"/>